<keyword evidence="1" id="KW-1133">Transmembrane helix</keyword>
<reference evidence="2 3" key="1">
    <citation type="journal article" date="2015" name="Environ. Microbiol.">
        <title>Metagenome sequence of Elaphomyces granulatus from sporocarp tissue reveals Ascomycota ectomycorrhizal fingerprints of genome expansion and a Proteobacteria-rich microbiome.</title>
        <authorList>
            <person name="Quandt C.A."/>
            <person name="Kohler A."/>
            <person name="Hesse C.N."/>
            <person name="Sharpton T.J."/>
            <person name="Martin F."/>
            <person name="Spatafora J.W."/>
        </authorList>
    </citation>
    <scope>NUCLEOTIDE SEQUENCE [LARGE SCALE GENOMIC DNA]</scope>
    <source>
        <strain evidence="2 3">OSC145934</strain>
    </source>
</reference>
<keyword evidence="1" id="KW-0812">Transmembrane</keyword>
<dbReference type="Proteomes" id="UP000243515">
    <property type="component" value="Unassembled WGS sequence"/>
</dbReference>
<organism evidence="2 3">
    <name type="scientific">Elaphomyces granulatus</name>
    <dbReference type="NCBI Taxonomy" id="519963"/>
    <lineage>
        <taxon>Eukaryota</taxon>
        <taxon>Fungi</taxon>
        <taxon>Dikarya</taxon>
        <taxon>Ascomycota</taxon>
        <taxon>Pezizomycotina</taxon>
        <taxon>Eurotiomycetes</taxon>
        <taxon>Eurotiomycetidae</taxon>
        <taxon>Eurotiales</taxon>
        <taxon>Elaphomycetaceae</taxon>
        <taxon>Elaphomyces</taxon>
    </lineage>
</organism>
<dbReference type="SUPFAM" id="SSF56801">
    <property type="entry name" value="Acetyl-CoA synthetase-like"/>
    <property type="match status" value="1"/>
</dbReference>
<feature type="transmembrane region" description="Helical" evidence="1">
    <location>
        <begin position="21"/>
        <end position="41"/>
    </location>
</feature>
<dbReference type="InterPro" id="IPR042099">
    <property type="entry name" value="ANL_N_sf"/>
</dbReference>
<dbReference type="GO" id="GO:0005783">
    <property type="term" value="C:endoplasmic reticulum"/>
    <property type="evidence" value="ECO:0007669"/>
    <property type="project" value="TreeGrafter"/>
</dbReference>
<gene>
    <name evidence="2" type="ORF">Egran_04175</name>
</gene>
<accession>A0A232LVB1</accession>
<dbReference type="PANTHER" id="PTHR43272">
    <property type="entry name" value="LONG-CHAIN-FATTY-ACID--COA LIGASE"/>
    <property type="match status" value="1"/>
</dbReference>
<dbReference type="EMBL" id="NPHW01004337">
    <property type="protein sequence ID" value="OXV08062.1"/>
    <property type="molecule type" value="Genomic_DNA"/>
</dbReference>
<dbReference type="GO" id="GO:0004467">
    <property type="term" value="F:long-chain fatty acid-CoA ligase activity"/>
    <property type="evidence" value="ECO:0007669"/>
    <property type="project" value="TreeGrafter"/>
</dbReference>
<dbReference type="Gene3D" id="3.40.50.12780">
    <property type="entry name" value="N-terminal domain of ligase-like"/>
    <property type="match status" value="1"/>
</dbReference>
<evidence type="ECO:0000313" key="2">
    <source>
        <dbReference type="EMBL" id="OXV08062.1"/>
    </source>
</evidence>
<dbReference type="AlphaFoldDB" id="A0A232LVB1"/>
<keyword evidence="3" id="KW-1185">Reference proteome</keyword>
<dbReference type="GO" id="GO:0016020">
    <property type="term" value="C:membrane"/>
    <property type="evidence" value="ECO:0007669"/>
    <property type="project" value="TreeGrafter"/>
</dbReference>
<evidence type="ECO:0000256" key="1">
    <source>
        <dbReference type="SAM" id="Phobius"/>
    </source>
</evidence>
<evidence type="ECO:0000313" key="3">
    <source>
        <dbReference type="Proteomes" id="UP000243515"/>
    </source>
</evidence>
<proteinExistence type="predicted"/>
<sequence length="568" mass="61760">MAEDTGLAKLDAFLAGIFTDWNIYTTVLAAAVVIFVGYSLFSSTTPDVYPYLLARQSNEAPVRQPGESAVFRSLETPHWLPLRTGLNIRDPDIPKWAGGRNGDLRDIWKAAIRGVQNGDGTSSGTRGKIYTVLGKNLIEHYLDDITQEINVIGKYINDAKAKTVVLSLSDSVELLAAVFAGAFYGFHTYIVPRNIPAEDLSAHLRKAQAEVLIAEAGAVDLPTITKDNEQLKHAIWVAKQGSRHMDWNDVPDGIGGGLEVSVWHELVNDRKDVVGRELPTFDHTTTTPPVTTLWPSSSGIGEFVEYTPQSLIAGIGALSSVLPLAQKLTHQDLVLSIDSLSRLYPLCWIMVALYSNSSIALTSVAGESVDFALATMGVSPTAIITSSRTLSNYHEHIMLPSSGFISKIARWVQSQSLEAGCMPSRNLLSQLAYIGPTAELSLERLRLLLVSFRVDDDPEDCLSCDQLTDLRIFTSARLLYSLIGPGVAGAVAQTHVFDYRKYDGPTHFGAPSSSVEITLTGHKEDSGLERASEGQITVAGPAVVSKKIILPARGRFRDDNTLQLCAKR</sequence>
<protein>
    <recommendedName>
        <fullName evidence="4">AMP-dependent synthetase/ligase domain-containing protein</fullName>
    </recommendedName>
</protein>
<name>A0A232LVB1_9EURO</name>
<evidence type="ECO:0008006" key="4">
    <source>
        <dbReference type="Google" id="ProtNLM"/>
    </source>
</evidence>
<comment type="caution">
    <text evidence="2">The sequence shown here is derived from an EMBL/GenBank/DDBJ whole genome shotgun (WGS) entry which is preliminary data.</text>
</comment>
<keyword evidence="1" id="KW-0472">Membrane</keyword>
<dbReference type="OrthoDB" id="4138492at2759"/>
<dbReference type="PANTHER" id="PTHR43272:SF11">
    <property type="entry name" value="AMP-DEPENDENT SYNTHETASE_LIGASE DOMAIN-CONTAINING PROTEIN"/>
    <property type="match status" value="1"/>
</dbReference>